<dbReference type="Proteomes" id="UP000324897">
    <property type="component" value="Chromosome 4"/>
</dbReference>
<proteinExistence type="predicted"/>
<organism evidence="2 3">
    <name type="scientific">Eragrostis curvula</name>
    <name type="common">weeping love grass</name>
    <dbReference type="NCBI Taxonomy" id="38414"/>
    <lineage>
        <taxon>Eukaryota</taxon>
        <taxon>Viridiplantae</taxon>
        <taxon>Streptophyta</taxon>
        <taxon>Embryophyta</taxon>
        <taxon>Tracheophyta</taxon>
        <taxon>Spermatophyta</taxon>
        <taxon>Magnoliopsida</taxon>
        <taxon>Liliopsida</taxon>
        <taxon>Poales</taxon>
        <taxon>Poaceae</taxon>
        <taxon>PACMAD clade</taxon>
        <taxon>Chloridoideae</taxon>
        <taxon>Eragrostideae</taxon>
        <taxon>Eragrostidinae</taxon>
        <taxon>Eragrostis</taxon>
    </lineage>
</organism>
<dbReference type="PANTHER" id="PTHR34810:SF1">
    <property type="entry name" value="DNA-BINDING PROTEIN BIN4"/>
    <property type="match status" value="1"/>
</dbReference>
<protein>
    <recommendedName>
        <fullName evidence="4">DNA-binding protein BIN4</fullName>
    </recommendedName>
</protein>
<feature type="compositionally biased region" description="Low complexity" evidence="1">
    <location>
        <begin position="190"/>
        <end position="205"/>
    </location>
</feature>
<dbReference type="GO" id="GO:0042023">
    <property type="term" value="P:DNA endoreduplication"/>
    <property type="evidence" value="ECO:0007669"/>
    <property type="project" value="InterPro"/>
</dbReference>
<dbReference type="GO" id="GO:0051276">
    <property type="term" value="P:chromosome organization"/>
    <property type="evidence" value="ECO:0007669"/>
    <property type="project" value="TreeGrafter"/>
</dbReference>
<gene>
    <name evidence="2" type="ORF">EJB05_13624</name>
</gene>
<dbReference type="InterPro" id="IPR033246">
    <property type="entry name" value="BIN4"/>
</dbReference>
<evidence type="ECO:0008006" key="4">
    <source>
        <dbReference type="Google" id="ProtNLM"/>
    </source>
</evidence>
<feature type="region of interest" description="Disordered" evidence="1">
    <location>
        <begin position="1"/>
        <end position="51"/>
    </location>
</feature>
<feature type="region of interest" description="Disordered" evidence="1">
    <location>
        <begin position="380"/>
        <end position="455"/>
    </location>
</feature>
<feature type="compositionally biased region" description="Basic residues" evidence="1">
    <location>
        <begin position="426"/>
        <end position="455"/>
    </location>
</feature>
<dbReference type="EMBL" id="RWGY01000007">
    <property type="protein sequence ID" value="TVU40173.1"/>
    <property type="molecule type" value="Genomic_DNA"/>
</dbReference>
<evidence type="ECO:0000313" key="3">
    <source>
        <dbReference type="Proteomes" id="UP000324897"/>
    </source>
</evidence>
<feature type="compositionally biased region" description="Low complexity" evidence="1">
    <location>
        <begin position="102"/>
        <end position="112"/>
    </location>
</feature>
<feature type="compositionally biased region" description="Polar residues" evidence="1">
    <location>
        <begin position="1"/>
        <end position="13"/>
    </location>
</feature>
<dbReference type="GO" id="GO:0005634">
    <property type="term" value="C:nucleus"/>
    <property type="evidence" value="ECO:0007669"/>
    <property type="project" value="TreeGrafter"/>
</dbReference>
<dbReference type="AlphaFoldDB" id="A0A5J9VWS4"/>
<sequence>SIPTLPVDQTTEAARSFSLPVPLARRSKKKKTKSSCSRGRSSETSTPAASTHTVAACAYSPGHSHCPTSTLFFQKVGMGEEEDDPDWLRAFQAPSTAPVMLSSGSDSSPEASPTRTSPSKEQGKGEKQANLDHVGDRNDGVQNKGKTTTAMKRKKLTSGKDSFDNHEERPSADEKQDNTPRRATPKKNLDSLSSGSDASPGSSPSKAGEADHEADTLTPARRKNDQQAKGKKPKVAGSKAVQDQPGDIDTLEHQEGLAEEDIQDKPTGNSISQRLPLILPDKVQRSKALIECDGDSIDLSGDVGAVGRLVVSNGPTGNPDLLLDLKGTIYKTTIVPSRTFCVVSVGQSEAKIEAIMNDFIQLEPQSNLFEAETMMEGTLDGFTFDSDEEGDKLPEPHASQNDQNNEDEDQPKPKTKRKAEKPVGKGQKKAKVAGKAPKKVARKTQTTKRTRKAKK</sequence>
<dbReference type="GO" id="GO:0003690">
    <property type="term" value="F:double-stranded DNA binding"/>
    <property type="evidence" value="ECO:0007669"/>
    <property type="project" value="InterPro"/>
</dbReference>
<evidence type="ECO:0000313" key="2">
    <source>
        <dbReference type="EMBL" id="TVU40173.1"/>
    </source>
</evidence>
<feature type="non-terminal residue" evidence="2">
    <location>
        <position position="1"/>
    </location>
</feature>
<dbReference type="Gramene" id="TVU40173">
    <property type="protein sequence ID" value="TVU40173"/>
    <property type="gene ID" value="EJB05_13624"/>
</dbReference>
<dbReference type="GO" id="GO:0009330">
    <property type="term" value="C:DNA topoisomerase type II (double strand cut, ATP-hydrolyzing) complex"/>
    <property type="evidence" value="ECO:0007669"/>
    <property type="project" value="InterPro"/>
</dbReference>
<feature type="compositionally biased region" description="Basic and acidic residues" evidence="1">
    <location>
        <begin position="161"/>
        <end position="180"/>
    </location>
</feature>
<reference evidence="2 3" key="1">
    <citation type="journal article" date="2019" name="Sci. Rep.">
        <title>A high-quality genome of Eragrostis curvula grass provides insights into Poaceae evolution and supports new strategies to enhance forage quality.</title>
        <authorList>
            <person name="Carballo J."/>
            <person name="Santos B.A.C.M."/>
            <person name="Zappacosta D."/>
            <person name="Garbus I."/>
            <person name="Selva J.P."/>
            <person name="Gallo C.A."/>
            <person name="Diaz A."/>
            <person name="Albertini E."/>
            <person name="Caccamo M."/>
            <person name="Echenique V."/>
        </authorList>
    </citation>
    <scope>NUCLEOTIDE SEQUENCE [LARGE SCALE GENOMIC DNA]</scope>
    <source>
        <strain evidence="3">cv. Victoria</strain>
        <tissue evidence="2">Leaf</tissue>
    </source>
</reference>
<dbReference type="PANTHER" id="PTHR34810">
    <property type="entry name" value="DNA-BINDING PROTEIN BIN4"/>
    <property type="match status" value="1"/>
</dbReference>
<feature type="compositionally biased region" description="Low complexity" evidence="1">
    <location>
        <begin position="34"/>
        <end position="46"/>
    </location>
</feature>
<keyword evidence="3" id="KW-1185">Reference proteome</keyword>
<feature type="compositionally biased region" description="Basic and acidic residues" evidence="1">
    <location>
        <begin position="121"/>
        <end position="139"/>
    </location>
</feature>
<feature type="region of interest" description="Disordered" evidence="1">
    <location>
        <begin position="77"/>
        <end position="247"/>
    </location>
</feature>
<evidence type="ECO:0000256" key="1">
    <source>
        <dbReference type="SAM" id="MobiDB-lite"/>
    </source>
</evidence>
<comment type="caution">
    <text evidence="2">The sequence shown here is derived from an EMBL/GenBank/DDBJ whole genome shotgun (WGS) entry which is preliminary data.</text>
</comment>
<dbReference type="OrthoDB" id="549068at2759"/>
<accession>A0A5J9VWS4</accession>
<feature type="compositionally biased region" description="Polar residues" evidence="1">
    <location>
        <begin position="140"/>
        <end position="150"/>
    </location>
</feature>
<name>A0A5J9VWS4_9POAL</name>